<evidence type="ECO:0000313" key="2">
    <source>
        <dbReference type="EMBL" id="MFL9001823.1"/>
    </source>
</evidence>
<feature type="region of interest" description="Disordered" evidence="1">
    <location>
        <begin position="42"/>
        <end position="61"/>
    </location>
</feature>
<evidence type="ECO:0000256" key="1">
    <source>
        <dbReference type="SAM" id="MobiDB-lite"/>
    </source>
</evidence>
<dbReference type="RefSeq" id="WP_407800787.1">
    <property type="nucleotide sequence ID" value="NZ_JBJNUX010000008.1"/>
</dbReference>
<protein>
    <submittedName>
        <fullName evidence="2">Helix-turn-helix domain-containing protein</fullName>
    </submittedName>
</protein>
<gene>
    <name evidence="2" type="ORF">ACJ8NA_24660</name>
</gene>
<dbReference type="EMBL" id="JBJNUY010000011">
    <property type="protein sequence ID" value="MFL9001823.1"/>
    <property type="molecule type" value="Genomic_DNA"/>
</dbReference>
<name>A0ABW8W920_9PSED</name>
<feature type="compositionally biased region" description="Basic and acidic residues" evidence="1">
    <location>
        <begin position="43"/>
        <end position="54"/>
    </location>
</feature>
<sequence length="285" mass="31627">MELCTIAASSTDTPRLLSQSELITLNSQIATNADKWLGRMVQKNKDSSRPEKYLQQKSTRGRSPKVITNPFYDVIGGGIYLSEYPAFAMDIIEGIARLDWHDRPIGVGGKSMPLSVHSIVEILEWLPIVTNDAVKALLDLDERHARRYVKAIELIVPYMMKSRPMSLCNEMEGIAPKSSPSAWQDSDELIAPSPEALAKLHYDLRTLTQYKSAEAYEVEYEPAPADAHFTNVIAFPPRMQHPKKGAALALLGQGLSLRAIAKELGISVNSVRSWQKSNPVEKQAA</sequence>
<reference evidence="2 3" key="1">
    <citation type="submission" date="2024-12" db="EMBL/GenBank/DDBJ databases">
        <title>Pseudomonas species isolated from Lotus nodules promote plant growth.</title>
        <authorList>
            <person name="Yu Y.-H."/>
            <person name="Kurtenbach J."/>
            <person name="Crosbie D."/>
            <person name="Brachmann A."/>
            <person name="Marin M."/>
        </authorList>
    </citation>
    <scope>NUCLEOTIDE SEQUENCE [LARGE SCALE GENOMIC DNA]</scope>
    <source>
        <strain evidence="2 3">PLb11B</strain>
    </source>
</reference>
<keyword evidence="3" id="KW-1185">Reference proteome</keyword>
<dbReference type="Pfam" id="PF13384">
    <property type="entry name" value="HTH_23"/>
    <property type="match status" value="1"/>
</dbReference>
<accession>A0ABW8W920</accession>
<organism evidence="2 3">
    <name type="scientific">Pseudomonas azerbaijanorientalis</name>
    <dbReference type="NCBI Taxonomy" id="2842350"/>
    <lineage>
        <taxon>Bacteria</taxon>
        <taxon>Pseudomonadati</taxon>
        <taxon>Pseudomonadota</taxon>
        <taxon>Gammaproteobacteria</taxon>
        <taxon>Pseudomonadales</taxon>
        <taxon>Pseudomonadaceae</taxon>
        <taxon>Pseudomonas</taxon>
    </lineage>
</organism>
<proteinExistence type="predicted"/>
<comment type="caution">
    <text evidence="2">The sequence shown here is derived from an EMBL/GenBank/DDBJ whole genome shotgun (WGS) entry which is preliminary data.</text>
</comment>
<dbReference type="Proteomes" id="UP001628646">
    <property type="component" value="Unassembled WGS sequence"/>
</dbReference>
<evidence type="ECO:0000313" key="3">
    <source>
        <dbReference type="Proteomes" id="UP001628646"/>
    </source>
</evidence>